<protein>
    <recommendedName>
        <fullName evidence="1">DUF5069 domain-containing protein</fullName>
    </recommendedName>
</protein>
<dbReference type="InterPro" id="IPR031849">
    <property type="entry name" value="DUF5069"/>
</dbReference>
<dbReference type="EMBL" id="UINC01017910">
    <property type="protein sequence ID" value="SVA74757.1"/>
    <property type="molecule type" value="Genomic_DNA"/>
</dbReference>
<proteinExistence type="predicted"/>
<reference evidence="2" key="1">
    <citation type="submission" date="2018-05" db="EMBL/GenBank/DDBJ databases">
        <authorList>
            <person name="Lanie J.A."/>
            <person name="Ng W.-L."/>
            <person name="Kazmierczak K.M."/>
            <person name="Andrzejewski T.M."/>
            <person name="Davidsen T.M."/>
            <person name="Wayne K.J."/>
            <person name="Tettelin H."/>
            <person name="Glass J.I."/>
            <person name="Rusch D."/>
            <person name="Podicherti R."/>
            <person name="Tsui H.-C.T."/>
            <person name="Winkler M.E."/>
        </authorList>
    </citation>
    <scope>NUCLEOTIDE SEQUENCE</scope>
</reference>
<accession>A0A381YEA2</accession>
<sequence>MEGLVMVPRMIDKARAYNSNTLGEYIFPCPLDKIILKFLDTDHEEFAHKAKRLTEKEMSFWINKKCIHRSKDDKDRINNKALEQKPDTRESLDRFNEIRNKINPVVKNVTTWIELIELEESQIPPQIP</sequence>
<organism evidence="2">
    <name type="scientific">marine metagenome</name>
    <dbReference type="NCBI Taxonomy" id="408172"/>
    <lineage>
        <taxon>unclassified sequences</taxon>
        <taxon>metagenomes</taxon>
        <taxon>ecological metagenomes</taxon>
    </lineage>
</organism>
<dbReference type="AlphaFoldDB" id="A0A381YEA2"/>
<evidence type="ECO:0000313" key="2">
    <source>
        <dbReference type="EMBL" id="SVA74757.1"/>
    </source>
</evidence>
<feature type="domain" description="DUF5069" evidence="1">
    <location>
        <begin position="2"/>
        <end position="121"/>
    </location>
</feature>
<dbReference type="Pfam" id="PF16798">
    <property type="entry name" value="DUF5069"/>
    <property type="match status" value="1"/>
</dbReference>
<gene>
    <name evidence="2" type="ORF">METZ01_LOCUS127611</name>
</gene>
<name>A0A381YEA2_9ZZZZ</name>
<evidence type="ECO:0000259" key="1">
    <source>
        <dbReference type="Pfam" id="PF16798"/>
    </source>
</evidence>